<dbReference type="AlphaFoldDB" id="A0A0T6B837"/>
<reference evidence="2 3" key="1">
    <citation type="submission" date="2015-09" db="EMBL/GenBank/DDBJ databases">
        <title>Draft genome of the scarab beetle Oryctes borbonicus.</title>
        <authorList>
            <person name="Meyer J.M."/>
            <person name="Markov G.V."/>
            <person name="Baskaran P."/>
            <person name="Herrmann M."/>
            <person name="Sommer R.J."/>
            <person name="Roedelsperger C."/>
        </authorList>
    </citation>
    <scope>NUCLEOTIDE SEQUENCE [LARGE SCALE GENOMIC DNA]</scope>
    <source>
        <strain evidence="2">OB123</strain>
        <tissue evidence="2">Whole animal</tissue>
    </source>
</reference>
<feature type="compositionally biased region" description="Polar residues" evidence="1">
    <location>
        <begin position="9"/>
        <end position="25"/>
    </location>
</feature>
<dbReference type="GO" id="GO:0030866">
    <property type="term" value="P:cortical actin cytoskeleton organization"/>
    <property type="evidence" value="ECO:0007669"/>
    <property type="project" value="TreeGrafter"/>
</dbReference>
<organism evidence="2 3">
    <name type="scientific">Oryctes borbonicus</name>
    <dbReference type="NCBI Taxonomy" id="1629725"/>
    <lineage>
        <taxon>Eukaryota</taxon>
        <taxon>Metazoa</taxon>
        <taxon>Ecdysozoa</taxon>
        <taxon>Arthropoda</taxon>
        <taxon>Hexapoda</taxon>
        <taxon>Insecta</taxon>
        <taxon>Pterygota</taxon>
        <taxon>Neoptera</taxon>
        <taxon>Endopterygota</taxon>
        <taxon>Coleoptera</taxon>
        <taxon>Polyphaga</taxon>
        <taxon>Scarabaeiformia</taxon>
        <taxon>Scarabaeidae</taxon>
        <taxon>Dynastinae</taxon>
        <taxon>Oryctes</taxon>
    </lineage>
</organism>
<dbReference type="OrthoDB" id="9806920at2759"/>
<feature type="non-terminal residue" evidence="2">
    <location>
        <position position="1"/>
    </location>
</feature>
<dbReference type="Proteomes" id="UP000051574">
    <property type="component" value="Unassembled WGS sequence"/>
</dbReference>
<dbReference type="EMBL" id="LJIG01009292">
    <property type="protein sequence ID" value="KRT83371.1"/>
    <property type="molecule type" value="Genomic_DNA"/>
</dbReference>
<dbReference type="PANTHER" id="PTHR45920:SF4">
    <property type="entry name" value="FORMIN HOMOLOGY 2 DOMAIN CONTAINING, ISOFORM I"/>
    <property type="match status" value="1"/>
</dbReference>
<dbReference type="GO" id="GO:0051015">
    <property type="term" value="F:actin filament binding"/>
    <property type="evidence" value="ECO:0007669"/>
    <property type="project" value="TreeGrafter"/>
</dbReference>
<accession>A0A0T6B837</accession>
<name>A0A0T6B837_9SCAR</name>
<evidence type="ECO:0000313" key="3">
    <source>
        <dbReference type="Proteomes" id="UP000051574"/>
    </source>
</evidence>
<dbReference type="GO" id="GO:0005737">
    <property type="term" value="C:cytoplasm"/>
    <property type="evidence" value="ECO:0007669"/>
    <property type="project" value="TreeGrafter"/>
</dbReference>
<sequence>ESSSSQSSDINNLNLNGSYKDSNIANEAGVTPALRRRRERAERQRSFMKEQQENGCFLRNSILPSDENTQNEYDNCTNGLQQRLANGNLLNRTSSRKDLTPLLNAVNKIESEENGIAKQPWILSRMYGKPQHPQPQNEDDKQLNDDVLEATNENDRNLLLQLKKENTVKDLTQKLANQNAIHSPSEESSKLNRIGDMSGLISKAKEGLAKSKSQANVIKSPTVDNVPKTEVKKSENELKWEEVASNLNRPLSLCDLDFRDLTTDDENDIFTPALVQNGIPPPPPPLINDMGVAPPPPPLNNRMPPPVPNPPVFGISLLRSNTKQTAETKIPLKKTKKTVKLFWKEVRDDPISAMKLKSGFIWDELNPVTVDTQKLE</sequence>
<proteinExistence type="predicted"/>
<feature type="region of interest" description="Disordered" evidence="1">
    <location>
        <begin position="1"/>
        <end position="52"/>
    </location>
</feature>
<keyword evidence="3" id="KW-1185">Reference proteome</keyword>
<comment type="caution">
    <text evidence="2">The sequence shown here is derived from an EMBL/GenBank/DDBJ whole genome shotgun (WGS) entry which is preliminary data.</text>
</comment>
<dbReference type="SUPFAM" id="SSF101447">
    <property type="entry name" value="Formin homology 2 domain (FH2 domain)"/>
    <property type="match status" value="1"/>
</dbReference>
<dbReference type="PANTHER" id="PTHR45920">
    <property type="entry name" value="FORMIN HOMOLOGY 2 DOMAIN CONTAINING, ISOFORM I"/>
    <property type="match status" value="1"/>
</dbReference>
<evidence type="ECO:0000256" key="1">
    <source>
        <dbReference type="SAM" id="MobiDB-lite"/>
    </source>
</evidence>
<gene>
    <name evidence="2" type="ORF">AMK59_3934</name>
</gene>
<feature type="compositionally biased region" description="Basic and acidic residues" evidence="1">
    <location>
        <begin position="39"/>
        <end position="52"/>
    </location>
</feature>
<evidence type="ECO:0008006" key="4">
    <source>
        <dbReference type="Google" id="ProtNLM"/>
    </source>
</evidence>
<dbReference type="GO" id="GO:0005856">
    <property type="term" value="C:cytoskeleton"/>
    <property type="evidence" value="ECO:0007669"/>
    <property type="project" value="TreeGrafter"/>
</dbReference>
<evidence type="ECO:0000313" key="2">
    <source>
        <dbReference type="EMBL" id="KRT83371.1"/>
    </source>
</evidence>
<protein>
    <recommendedName>
        <fullName evidence="4">FH2 domain-containing protein</fullName>
    </recommendedName>
</protein>
<feature type="non-terminal residue" evidence="2">
    <location>
        <position position="376"/>
    </location>
</feature>